<feature type="signal peptide" evidence="1">
    <location>
        <begin position="1"/>
        <end position="23"/>
    </location>
</feature>
<keyword evidence="1" id="KW-0732">Signal</keyword>
<evidence type="ECO:0000313" key="3">
    <source>
        <dbReference type="Proteomes" id="UP000791080"/>
    </source>
</evidence>
<feature type="chain" id="PRO_5045995662" evidence="1">
    <location>
        <begin position="24"/>
        <end position="316"/>
    </location>
</feature>
<dbReference type="EMBL" id="AUBJ02000001">
    <property type="protein sequence ID" value="MCP2332405.1"/>
    <property type="molecule type" value="Genomic_DNA"/>
</dbReference>
<dbReference type="Proteomes" id="UP000791080">
    <property type="component" value="Unassembled WGS sequence"/>
</dbReference>
<protein>
    <submittedName>
        <fullName evidence="2">SurA N-terminal domain-containing protein</fullName>
    </submittedName>
</protein>
<sequence>MRTTRRSLRPTVAVLASAGVLLAGCGSDPSQVRAAAIVGDTVISLEHVQDRLDSIFERDPEVRRQLASTGQIGEVGRNIVTLSVQHELINEVARREGLTVDQAEVDELIDQRGGAEAASEGTVYDASNFRERVADQLLMLELGRKYFDGIEVVFDYTQAVTREDALEKAERLAADPASIEEMVAEDAASGLPGQLDQRTTAAEQPQLAGQPLFGAAPGTVVAFPFDNQGGQWMVAVVKERNLDAATGEPGLADSVDPQTLQYFGSRLMAPVADELDIRVNPRYGVWDPVSLGVAPNADEVAGIQIPPRQGTATANQ</sequence>
<dbReference type="SUPFAM" id="SSF109998">
    <property type="entry name" value="Triger factor/SurA peptide-binding domain-like"/>
    <property type="match status" value="1"/>
</dbReference>
<gene>
    <name evidence="2" type="ORF">G443_002675</name>
</gene>
<name>A0ABT1JIQ6_ACTCY</name>
<proteinExistence type="predicted"/>
<comment type="caution">
    <text evidence="2">The sequence shown here is derived from an EMBL/GenBank/DDBJ whole genome shotgun (WGS) entry which is preliminary data.</text>
</comment>
<dbReference type="PROSITE" id="PS51257">
    <property type="entry name" value="PROKAR_LIPOPROTEIN"/>
    <property type="match status" value="1"/>
</dbReference>
<organism evidence="2 3">
    <name type="scientific">Actinoalloteichus caeruleus DSM 43889</name>
    <dbReference type="NCBI Taxonomy" id="1120930"/>
    <lineage>
        <taxon>Bacteria</taxon>
        <taxon>Bacillati</taxon>
        <taxon>Actinomycetota</taxon>
        <taxon>Actinomycetes</taxon>
        <taxon>Pseudonocardiales</taxon>
        <taxon>Pseudonocardiaceae</taxon>
        <taxon>Actinoalloteichus</taxon>
        <taxon>Actinoalloteichus cyanogriseus</taxon>
    </lineage>
</organism>
<dbReference type="RefSeq" id="WP_026417396.1">
    <property type="nucleotide sequence ID" value="NZ_AUBJ02000001.1"/>
</dbReference>
<dbReference type="InterPro" id="IPR027304">
    <property type="entry name" value="Trigger_fact/SurA_dom_sf"/>
</dbReference>
<evidence type="ECO:0000313" key="2">
    <source>
        <dbReference type="EMBL" id="MCP2332405.1"/>
    </source>
</evidence>
<reference evidence="2 3" key="2">
    <citation type="submission" date="2022-06" db="EMBL/GenBank/DDBJ databases">
        <title>Genomic Encyclopedia of Type Strains, Phase I: the one thousand microbial genomes (KMG-I) project.</title>
        <authorList>
            <person name="Kyrpides N."/>
        </authorList>
    </citation>
    <scope>NUCLEOTIDE SEQUENCE [LARGE SCALE GENOMIC DNA]</scope>
    <source>
        <strain evidence="2 3">DSM 43889</strain>
    </source>
</reference>
<evidence type="ECO:0000256" key="1">
    <source>
        <dbReference type="SAM" id="SignalP"/>
    </source>
</evidence>
<accession>A0ABT1JIQ6</accession>
<reference evidence="2 3" key="1">
    <citation type="submission" date="2013-07" db="EMBL/GenBank/DDBJ databases">
        <authorList>
            <consortium name="DOE Joint Genome Institute"/>
            <person name="Reeve W."/>
            <person name="Huntemann M."/>
            <person name="Han J."/>
            <person name="Chen A."/>
            <person name="Kyrpides N."/>
            <person name="Mavromatis K."/>
            <person name="Markowitz V."/>
            <person name="Palaniappan K."/>
            <person name="Ivanova N."/>
            <person name="Schaumberg A."/>
            <person name="Pati A."/>
            <person name="Liolios K."/>
            <person name="Nordberg H.P."/>
            <person name="Cantor M.N."/>
            <person name="Hua S.X."/>
            <person name="Woyke T."/>
        </authorList>
    </citation>
    <scope>NUCLEOTIDE SEQUENCE [LARGE SCALE GENOMIC DNA]</scope>
    <source>
        <strain evidence="2 3">DSM 43889</strain>
    </source>
</reference>
<dbReference type="Gene3D" id="1.10.4030.10">
    <property type="entry name" value="Porin chaperone SurA, peptide-binding domain"/>
    <property type="match status" value="1"/>
</dbReference>
<keyword evidence="3" id="KW-1185">Reference proteome</keyword>